<dbReference type="OrthoDB" id="3469466at2759"/>
<dbReference type="Proteomes" id="UP000184330">
    <property type="component" value="Unassembled WGS sequence"/>
</dbReference>
<dbReference type="AlphaFoldDB" id="A0A1L7WIS5"/>
<evidence type="ECO:0000313" key="1">
    <source>
        <dbReference type="EMBL" id="CZR52660.1"/>
    </source>
</evidence>
<sequence length="608" mass="68397">MERVWRPGTSDDEEVISSLLGTPGPSNFLFVNETSDAPHYKPGNRHNIRSHARKYASKHTKAEIGQRTRNHVLAPRNLSHNLLKTLPQSRNYLSNISATSGQSSIRRYGTFDPGIPNVNDSGKEHVWYCSACEERREVSHGRHYHESKVEEASTTICKHLWRTLQLSPVGILGAGRKDPFSSLPIKNPTEKDHESIDHANSLWLADLIPDERPNNNNGANTGSKAWFRFGLKSPLVLHALVFASSVHLDFLRWSKFFPDSPHALSHKLTVIHKVKELISKDSKLYFEDLIVAILILACHEEMDTSPMTKAEKKHWPFNDPLGRGKWLNMYSGVRVVPEHRKALVDVVNLGGGLESIKLYGLADLVVAADVKVAVASFSKPTLPQLQRHKAHLASLLAWAASLPHTHRPVASAFRNFQDLGITDMLLQNLEWVGAYTTALDYYHRGKSGGLSLAVITRTKWALQQQLLLLPPAQELNKTPLSKLSFYECCRLTLHIFGLAVVFIDTSDAYSHLQTLVTRLKTWLERLYVYGYDTDSAHLLLWMLTIGGIAALGKPERPWFASRLAIVLHRLNITWDDAQEILERFLWLENACGTGGRELWSEAVKSSAL</sequence>
<dbReference type="STRING" id="576137.A0A1L7WIS5"/>
<dbReference type="EMBL" id="FJOG01000003">
    <property type="protein sequence ID" value="CZR52660.1"/>
    <property type="molecule type" value="Genomic_DNA"/>
</dbReference>
<accession>A0A1L7WIS5</accession>
<dbReference type="PANTHER" id="PTHR37540:SF10">
    <property type="entry name" value="SIGMA-70 REGION 2 FAMILY PROTEIN"/>
    <property type="match status" value="1"/>
</dbReference>
<organism evidence="1 2">
    <name type="scientific">Phialocephala subalpina</name>
    <dbReference type="NCBI Taxonomy" id="576137"/>
    <lineage>
        <taxon>Eukaryota</taxon>
        <taxon>Fungi</taxon>
        <taxon>Dikarya</taxon>
        <taxon>Ascomycota</taxon>
        <taxon>Pezizomycotina</taxon>
        <taxon>Leotiomycetes</taxon>
        <taxon>Helotiales</taxon>
        <taxon>Mollisiaceae</taxon>
        <taxon>Phialocephala</taxon>
        <taxon>Phialocephala fortinii species complex</taxon>
    </lineage>
</organism>
<name>A0A1L7WIS5_9HELO</name>
<evidence type="ECO:0000313" key="2">
    <source>
        <dbReference type="Proteomes" id="UP000184330"/>
    </source>
</evidence>
<protein>
    <submittedName>
        <fullName evidence="1">Uncharacterized protein</fullName>
    </submittedName>
</protein>
<keyword evidence="2" id="KW-1185">Reference proteome</keyword>
<dbReference type="PANTHER" id="PTHR37540">
    <property type="entry name" value="TRANSCRIPTION FACTOR (ACR-2), PUTATIVE-RELATED-RELATED"/>
    <property type="match status" value="1"/>
</dbReference>
<proteinExistence type="predicted"/>
<gene>
    <name evidence="1" type="ORF">PAC_02537</name>
</gene>
<reference evidence="1 2" key="1">
    <citation type="submission" date="2016-03" db="EMBL/GenBank/DDBJ databases">
        <authorList>
            <person name="Ploux O."/>
        </authorList>
    </citation>
    <scope>NUCLEOTIDE SEQUENCE [LARGE SCALE GENOMIC DNA]</scope>
    <source>
        <strain evidence="1 2">UAMH 11012</strain>
    </source>
</reference>